<accession>A0A5M3XVB4</accession>
<evidence type="ECO:0000256" key="1">
    <source>
        <dbReference type="SAM" id="Phobius"/>
    </source>
</evidence>
<dbReference type="Proteomes" id="UP000377595">
    <property type="component" value="Unassembled WGS sequence"/>
</dbReference>
<proteinExistence type="predicted"/>
<dbReference type="RefSeq" id="WP_155348838.1">
    <property type="nucleotide sequence ID" value="NZ_BAAAHM010000024.1"/>
</dbReference>
<protein>
    <submittedName>
        <fullName evidence="2">Uncharacterized protein</fullName>
    </submittedName>
</protein>
<keyword evidence="1" id="KW-0812">Transmembrane</keyword>
<dbReference type="OrthoDB" id="5056410at2"/>
<keyword evidence="1" id="KW-1133">Transmembrane helix</keyword>
<feature type="transmembrane region" description="Helical" evidence="1">
    <location>
        <begin position="222"/>
        <end position="242"/>
    </location>
</feature>
<feature type="transmembrane region" description="Helical" evidence="1">
    <location>
        <begin position="128"/>
        <end position="148"/>
    </location>
</feature>
<feature type="transmembrane region" description="Helical" evidence="1">
    <location>
        <begin position="169"/>
        <end position="189"/>
    </location>
</feature>
<organism evidence="2 3">
    <name type="scientific">Acrocarpospora pleiomorpha</name>
    <dbReference type="NCBI Taxonomy" id="90975"/>
    <lineage>
        <taxon>Bacteria</taxon>
        <taxon>Bacillati</taxon>
        <taxon>Actinomycetota</taxon>
        <taxon>Actinomycetes</taxon>
        <taxon>Streptosporangiales</taxon>
        <taxon>Streptosporangiaceae</taxon>
        <taxon>Acrocarpospora</taxon>
    </lineage>
</organism>
<keyword evidence="1" id="KW-0472">Membrane</keyword>
<dbReference type="EMBL" id="BLAF01000047">
    <property type="protein sequence ID" value="GES23979.1"/>
    <property type="molecule type" value="Genomic_DNA"/>
</dbReference>
<evidence type="ECO:0000313" key="2">
    <source>
        <dbReference type="EMBL" id="GES23979.1"/>
    </source>
</evidence>
<feature type="transmembrane region" description="Helical" evidence="1">
    <location>
        <begin position="254"/>
        <end position="276"/>
    </location>
</feature>
<keyword evidence="3" id="KW-1185">Reference proteome</keyword>
<feature type="transmembrane region" description="Helical" evidence="1">
    <location>
        <begin position="282"/>
        <end position="300"/>
    </location>
</feature>
<sequence length="315" mass="34939">MHPDDLITNYVDDVARLLPRGQRRDVAFELRTLLADELAARAADAGRDADEEMARDLVLGFGRPAEVAARYRPALTLIDPADTRRFIRLAVVGVAVIWLLGLVDALVAQPVRSAWDVLSVLGAWWTGIGVPALWWPGLLVVCFALVAWQRRRRPEMPVWKPRRQDRDGINRIGFAAGIAAAVCGLLVLLNPGTLLDYVYDGRAAASAYQAFAFDEDFFRQRAPWLLALIILHLALYAVLIVRGRWQPLTRRIDIGLTVVVCGALTWVLLAGDIYTARPTDQLVKALIVLIVLGSLVDAGVKLRRELRHATYLPST</sequence>
<evidence type="ECO:0000313" key="3">
    <source>
        <dbReference type="Proteomes" id="UP000377595"/>
    </source>
</evidence>
<reference evidence="2 3" key="1">
    <citation type="submission" date="2019-10" db="EMBL/GenBank/DDBJ databases">
        <title>Whole genome shotgun sequence of Acrocarpospora pleiomorpha NBRC 16267.</title>
        <authorList>
            <person name="Ichikawa N."/>
            <person name="Kimura A."/>
            <person name="Kitahashi Y."/>
            <person name="Komaki H."/>
            <person name="Oguchi A."/>
        </authorList>
    </citation>
    <scope>NUCLEOTIDE SEQUENCE [LARGE SCALE GENOMIC DNA]</scope>
    <source>
        <strain evidence="2 3">NBRC 16267</strain>
    </source>
</reference>
<comment type="caution">
    <text evidence="2">The sequence shown here is derived from an EMBL/GenBank/DDBJ whole genome shotgun (WGS) entry which is preliminary data.</text>
</comment>
<name>A0A5M3XVB4_9ACTN</name>
<dbReference type="AlphaFoldDB" id="A0A5M3XVB4"/>
<gene>
    <name evidence="2" type="ORF">Aple_068780</name>
</gene>
<feature type="transmembrane region" description="Helical" evidence="1">
    <location>
        <begin position="86"/>
        <end position="108"/>
    </location>
</feature>